<proteinExistence type="predicted"/>
<dbReference type="Pfam" id="PF00395">
    <property type="entry name" value="SLH"/>
    <property type="match status" value="3"/>
</dbReference>
<feature type="domain" description="SLH" evidence="3">
    <location>
        <begin position="142"/>
        <end position="206"/>
    </location>
</feature>
<dbReference type="STRING" id="930129.SAMN05216352_109217"/>
<dbReference type="Proteomes" id="UP000199017">
    <property type="component" value="Unassembled WGS sequence"/>
</dbReference>
<feature type="chain" id="PRO_5039663597" evidence="2">
    <location>
        <begin position="24"/>
        <end position="549"/>
    </location>
</feature>
<dbReference type="EMBL" id="FNDU01000009">
    <property type="protein sequence ID" value="SDI63099.1"/>
    <property type="molecule type" value="Genomic_DNA"/>
</dbReference>
<keyword evidence="5" id="KW-1185">Reference proteome</keyword>
<evidence type="ECO:0000256" key="1">
    <source>
        <dbReference type="ARBA" id="ARBA00022729"/>
    </source>
</evidence>
<protein>
    <submittedName>
        <fullName evidence="4">S-layer homology domain-containing protein</fullName>
    </submittedName>
</protein>
<dbReference type="RefSeq" id="WP_170031987.1">
    <property type="nucleotide sequence ID" value="NZ_FNDU01000009.1"/>
</dbReference>
<organism evidence="4 5">
    <name type="scientific">Alteribacillus bidgolensis</name>
    <dbReference type="NCBI Taxonomy" id="930129"/>
    <lineage>
        <taxon>Bacteria</taxon>
        <taxon>Bacillati</taxon>
        <taxon>Bacillota</taxon>
        <taxon>Bacilli</taxon>
        <taxon>Bacillales</taxon>
        <taxon>Bacillaceae</taxon>
        <taxon>Alteribacillus</taxon>
    </lineage>
</organism>
<sequence>MKKLASAALSASLIASLALPSMAGAKNAFKDVKEDFWAKDSIEFLAGEGIITGYPDGSFRPNEPVKRSQAAIMIAGALDLESSEDPGFEDVGEGDSTYEAAAAVAEAGIIEGKDDKFMPNQPLTRGQMAKVLTLAYDFSGEAEEDFADVNEDHWAYEYISALSANDIATGYEEDQTFRPNQPTTRAQFSTFMKNSIDVPSESPEPERDEEIVQLLQDTMDAQLALDTYTFDGSMDIMMKFPVPEDISEEEQEMIDESSEMTMDLSGTYQKDPLITEAVIEQEIPGFDETMVMPSIMSEDKSYEYITDAAFMGYPEEWQDKYIEYDFEEMFGEDAGSLYDVEQQQEMMQEVYDVLLDHFGTEYFELHDSHASVPADITYEHILSFELTNEDLEELTSVFEESVWPELETILANPQLASTLGLSAQEAQKLNEEADADFDEFLSNLNLENFEIYQAIDEDNYVVFDTGNIAVNYTDEEETISFGINYEFSMSDFNEDVSFEYGLPENEDEIISFDEVMEWQEEQLEGIEDFEEIEEMEEIDEVEDIEEEQE</sequence>
<feature type="domain" description="SLH" evidence="3">
    <location>
        <begin position="89"/>
        <end position="141"/>
    </location>
</feature>
<dbReference type="AlphaFoldDB" id="A0A1G8M569"/>
<dbReference type="InterPro" id="IPR001119">
    <property type="entry name" value="SLH_dom"/>
</dbReference>
<feature type="signal peptide" evidence="2">
    <location>
        <begin position="1"/>
        <end position="23"/>
    </location>
</feature>
<dbReference type="PANTHER" id="PTHR43308">
    <property type="entry name" value="OUTER MEMBRANE PROTEIN ALPHA-RELATED"/>
    <property type="match status" value="1"/>
</dbReference>
<name>A0A1G8M569_9BACI</name>
<reference evidence="4 5" key="1">
    <citation type="submission" date="2016-10" db="EMBL/GenBank/DDBJ databases">
        <authorList>
            <person name="de Groot N.N."/>
        </authorList>
    </citation>
    <scope>NUCLEOTIDE SEQUENCE [LARGE SCALE GENOMIC DNA]</scope>
    <source>
        <strain evidence="5">P4B,CCM 7963,CECT 7998,DSM 25260,IBRC-M 10614,KCTC 13821</strain>
    </source>
</reference>
<evidence type="ECO:0000313" key="5">
    <source>
        <dbReference type="Proteomes" id="UP000199017"/>
    </source>
</evidence>
<evidence type="ECO:0000313" key="4">
    <source>
        <dbReference type="EMBL" id="SDI63099.1"/>
    </source>
</evidence>
<dbReference type="PROSITE" id="PS51272">
    <property type="entry name" value="SLH"/>
    <property type="match status" value="3"/>
</dbReference>
<feature type="domain" description="SLH" evidence="3">
    <location>
        <begin position="25"/>
        <end position="88"/>
    </location>
</feature>
<keyword evidence="1 2" id="KW-0732">Signal</keyword>
<evidence type="ECO:0000256" key="2">
    <source>
        <dbReference type="SAM" id="SignalP"/>
    </source>
</evidence>
<accession>A0A1G8M569</accession>
<gene>
    <name evidence="4" type="ORF">SAMN05216352_109217</name>
</gene>
<evidence type="ECO:0000259" key="3">
    <source>
        <dbReference type="PROSITE" id="PS51272"/>
    </source>
</evidence>
<dbReference type="InterPro" id="IPR051465">
    <property type="entry name" value="Cell_Envelope_Struct_Comp"/>
</dbReference>
<dbReference type="PANTHER" id="PTHR43308:SF5">
    <property type="entry name" value="S-LAYER PROTEIN _ PEPTIDOGLYCAN ENDO-BETA-N-ACETYLGLUCOSAMINIDASE"/>
    <property type="match status" value="1"/>
</dbReference>